<organism evidence="3 4">
    <name type="scientific">Fluviicola chungangensis</name>
    <dbReference type="NCBI Taxonomy" id="2597671"/>
    <lineage>
        <taxon>Bacteria</taxon>
        <taxon>Pseudomonadati</taxon>
        <taxon>Bacteroidota</taxon>
        <taxon>Flavobacteriia</taxon>
        <taxon>Flavobacteriales</taxon>
        <taxon>Crocinitomicaceae</taxon>
        <taxon>Fluviicola</taxon>
    </lineage>
</organism>
<dbReference type="Pfam" id="PF13426">
    <property type="entry name" value="PAS_9"/>
    <property type="match status" value="1"/>
</dbReference>
<dbReference type="Gene3D" id="3.30.450.20">
    <property type="entry name" value="PAS domain"/>
    <property type="match status" value="1"/>
</dbReference>
<accession>A0A556MQQ8</accession>
<protein>
    <submittedName>
        <fullName evidence="3">SpoIIE family protein phosphatase</fullName>
    </submittedName>
</protein>
<dbReference type="SUPFAM" id="SSF55785">
    <property type="entry name" value="PYP-like sensor domain (PAS domain)"/>
    <property type="match status" value="1"/>
</dbReference>
<gene>
    <name evidence="3" type="ORF">FO442_13465</name>
</gene>
<dbReference type="AlphaFoldDB" id="A0A556MQQ8"/>
<dbReference type="SUPFAM" id="SSF81606">
    <property type="entry name" value="PP2C-like"/>
    <property type="match status" value="1"/>
</dbReference>
<dbReference type="OrthoDB" id="9763484at2"/>
<dbReference type="Pfam" id="PF07228">
    <property type="entry name" value="SpoIIE"/>
    <property type="match status" value="1"/>
</dbReference>
<keyword evidence="4" id="KW-1185">Reference proteome</keyword>
<dbReference type="GO" id="GO:0016791">
    <property type="term" value="F:phosphatase activity"/>
    <property type="evidence" value="ECO:0007669"/>
    <property type="project" value="TreeGrafter"/>
</dbReference>
<dbReference type="EMBL" id="VLPL01000006">
    <property type="protein sequence ID" value="TSJ42089.1"/>
    <property type="molecule type" value="Genomic_DNA"/>
</dbReference>
<feature type="domain" description="PAS" evidence="2">
    <location>
        <begin position="24"/>
        <end position="70"/>
    </location>
</feature>
<dbReference type="InterPro" id="IPR035965">
    <property type="entry name" value="PAS-like_dom_sf"/>
</dbReference>
<dbReference type="InterPro" id="IPR036457">
    <property type="entry name" value="PPM-type-like_dom_sf"/>
</dbReference>
<keyword evidence="1" id="KW-0378">Hydrolase</keyword>
<proteinExistence type="predicted"/>
<evidence type="ECO:0000313" key="3">
    <source>
        <dbReference type="EMBL" id="TSJ42089.1"/>
    </source>
</evidence>
<reference evidence="3 4" key="1">
    <citation type="submission" date="2019-07" db="EMBL/GenBank/DDBJ databases">
        <authorList>
            <person name="Huq M.A."/>
        </authorList>
    </citation>
    <scope>NUCLEOTIDE SEQUENCE [LARGE SCALE GENOMIC DNA]</scope>
    <source>
        <strain evidence="3 4">MAH-3</strain>
    </source>
</reference>
<evidence type="ECO:0000313" key="4">
    <source>
        <dbReference type="Proteomes" id="UP000316008"/>
    </source>
</evidence>
<dbReference type="InterPro" id="IPR052016">
    <property type="entry name" value="Bact_Sigma-Reg"/>
</dbReference>
<name>A0A556MQQ8_9FLAO</name>
<dbReference type="Gene3D" id="3.60.40.10">
    <property type="entry name" value="PPM-type phosphatase domain"/>
    <property type="match status" value="1"/>
</dbReference>
<sequence length="405" mass="46631">MKNIFSDTIEVDNLEMAEKVIQGNLESFLMMFDSSPACMSITTEDRIYVKINKRFLEIYGFDESEIIGRNAREVGILEQAEHERVSTIIREKGRIKNEIIKCKSKDRRDIYAISCIEQMELNGKNYLVSSFLDITPLKEQQHIIEQQHREILESIRYAQLIQKAIFPSKEQLDAILPESFVLLKPKHIVSGDFYWIEKHEDKIFIAACDCTGHGVPGAFISIIGYKLLSKCVTDYEHTNPAEILNQLNNEFQHANEKMNHKDCEIKDGMDIALCVIDTSKMIMEYAGAYNPIYQVKNGTLTKLATDKIPIHLFSNNTDQKFTNYQINIESGDCYYLFSDGYADQFGGENGKKFTYKNFQDLILSIQNLSMPNQREVFDQTIEEWKVTAGEEEQTDDILILGFKVP</sequence>
<evidence type="ECO:0000259" key="2">
    <source>
        <dbReference type="PROSITE" id="PS50112"/>
    </source>
</evidence>
<dbReference type="PROSITE" id="PS50112">
    <property type="entry name" value="PAS"/>
    <property type="match status" value="1"/>
</dbReference>
<dbReference type="PANTHER" id="PTHR43156:SF9">
    <property type="entry name" value="HAMP DOMAIN-CONTAINING PROTEIN"/>
    <property type="match status" value="1"/>
</dbReference>
<evidence type="ECO:0000256" key="1">
    <source>
        <dbReference type="ARBA" id="ARBA00022801"/>
    </source>
</evidence>
<dbReference type="RefSeq" id="WP_144333720.1">
    <property type="nucleotide sequence ID" value="NZ_VLPL01000006.1"/>
</dbReference>
<dbReference type="NCBIfam" id="TIGR00229">
    <property type="entry name" value="sensory_box"/>
    <property type="match status" value="1"/>
</dbReference>
<dbReference type="PANTHER" id="PTHR43156">
    <property type="entry name" value="STAGE II SPORULATION PROTEIN E-RELATED"/>
    <property type="match status" value="1"/>
</dbReference>
<dbReference type="InterPro" id="IPR000014">
    <property type="entry name" value="PAS"/>
</dbReference>
<dbReference type="Proteomes" id="UP000316008">
    <property type="component" value="Unassembled WGS sequence"/>
</dbReference>
<comment type="caution">
    <text evidence="3">The sequence shown here is derived from an EMBL/GenBank/DDBJ whole genome shotgun (WGS) entry which is preliminary data.</text>
</comment>
<dbReference type="InterPro" id="IPR001932">
    <property type="entry name" value="PPM-type_phosphatase-like_dom"/>
</dbReference>